<accession>A0A398D6F7</accession>
<gene>
    <name evidence="2" type="ORF">SMC6_07810</name>
</gene>
<name>A0A398D6F7_9BACT</name>
<feature type="transmembrane region" description="Helical" evidence="1">
    <location>
        <begin position="148"/>
        <end position="165"/>
    </location>
</feature>
<feature type="transmembrane region" description="Helical" evidence="1">
    <location>
        <begin position="118"/>
        <end position="136"/>
    </location>
</feature>
<keyword evidence="1" id="KW-1133">Transmembrane helix</keyword>
<feature type="transmembrane region" description="Helical" evidence="1">
    <location>
        <begin position="91"/>
        <end position="111"/>
    </location>
</feature>
<keyword evidence="1" id="KW-0812">Transmembrane</keyword>
<dbReference type="Proteomes" id="UP000266260">
    <property type="component" value="Unassembled WGS sequence"/>
</dbReference>
<dbReference type="AlphaFoldDB" id="A0A398D6F7"/>
<dbReference type="EMBL" id="QXIT01000136">
    <property type="protein sequence ID" value="RIE07071.1"/>
    <property type="molecule type" value="Genomic_DNA"/>
</dbReference>
<reference evidence="2 3" key="1">
    <citation type="submission" date="2018-09" db="EMBL/GenBank/DDBJ databases">
        <title>Discovery and Ecogenomic Context for Candidatus Cryosericales, a Global Caldiserica Order Active in Thawing Permafrost.</title>
        <authorList>
            <person name="Martinez M.A."/>
            <person name="Woodcroft B.J."/>
            <person name="Ignacio Espinoza J.C."/>
            <person name="Zayed A."/>
            <person name="Singleton C.M."/>
            <person name="Boyd J."/>
            <person name="Li Y.-F."/>
            <person name="Purvine S."/>
            <person name="Maughan H."/>
            <person name="Hodgkins S.B."/>
            <person name="Anderson D."/>
            <person name="Sederholm M."/>
            <person name="Temperton B."/>
            <person name="Saleska S.R."/>
            <person name="Tyson G.W."/>
            <person name="Rich V.I."/>
        </authorList>
    </citation>
    <scope>NUCLEOTIDE SEQUENCE [LARGE SCALE GENOMIC DNA]</scope>
    <source>
        <strain evidence="2 3">SMC6</strain>
    </source>
</reference>
<evidence type="ECO:0000313" key="3">
    <source>
        <dbReference type="Proteomes" id="UP000266260"/>
    </source>
</evidence>
<keyword evidence="1" id="KW-0472">Membrane</keyword>
<organism evidence="2 3">
    <name type="scientific">Candidatus Cryosericum odellii</name>
    <dbReference type="NCBI Taxonomy" id="2290917"/>
    <lineage>
        <taxon>Bacteria</taxon>
        <taxon>Pseudomonadati</taxon>
        <taxon>Caldisericota/Cryosericota group</taxon>
        <taxon>Candidatus Cryosericota</taxon>
        <taxon>Candidatus Cryosericia</taxon>
        <taxon>Candidatus Cryosericales</taxon>
        <taxon>Candidatus Cryosericaceae</taxon>
        <taxon>Candidatus Cryosericum</taxon>
    </lineage>
</organism>
<evidence type="ECO:0000256" key="1">
    <source>
        <dbReference type="SAM" id="Phobius"/>
    </source>
</evidence>
<sequence>MTVPIQINPNWTNTNWLPSLLDQKLAGVAAARDTYTKTAGNGNIDDTITFHSARDMFLYLPRAIEIGFLSPFPRQWFESGSTSYNTLFRRVSAMEMIITYLSELLLVWGVIKFWRRSEIWVISISSITMIMLYALTITNIGTLYRERWGYMVLLITLGFAILLKSHSQNKTKTKQQIIAKSD</sequence>
<protein>
    <submittedName>
        <fullName evidence="2">Uncharacterized protein</fullName>
    </submittedName>
</protein>
<comment type="caution">
    <text evidence="2">The sequence shown here is derived from an EMBL/GenBank/DDBJ whole genome shotgun (WGS) entry which is preliminary data.</text>
</comment>
<proteinExistence type="predicted"/>
<keyword evidence="3" id="KW-1185">Reference proteome</keyword>
<evidence type="ECO:0000313" key="2">
    <source>
        <dbReference type="EMBL" id="RIE07071.1"/>
    </source>
</evidence>